<dbReference type="EMBL" id="JAVDWR010000001">
    <property type="protein sequence ID" value="MDR7119745.1"/>
    <property type="molecule type" value="Genomic_DNA"/>
</dbReference>
<proteinExistence type="predicted"/>
<sequence>MEKVTPDQVKKARETAGHTQTQAAAVIYKKLLAWQRYESGGREMDQAFYELYLIKTGQSV</sequence>
<evidence type="ECO:0008006" key="3">
    <source>
        <dbReference type="Google" id="ProtNLM"/>
    </source>
</evidence>
<evidence type="ECO:0000313" key="2">
    <source>
        <dbReference type="Proteomes" id="UP001257909"/>
    </source>
</evidence>
<keyword evidence="2" id="KW-1185">Reference proteome</keyword>
<reference evidence="1 2" key="1">
    <citation type="submission" date="2023-07" db="EMBL/GenBank/DDBJ databases">
        <title>Sorghum-associated microbial communities from plants grown in Nebraska, USA.</title>
        <authorList>
            <person name="Schachtman D."/>
        </authorList>
    </citation>
    <scope>NUCLEOTIDE SEQUENCE [LARGE SCALE GENOMIC DNA]</scope>
    <source>
        <strain evidence="1 2">4138</strain>
    </source>
</reference>
<gene>
    <name evidence="1" type="ORF">J2W69_000660</name>
</gene>
<dbReference type="InterPro" id="IPR010982">
    <property type="entry name" value="Lambda_DNA-bd_dom_sf"/>
</dbReference>
<dbReference type="Gene3D" id="1.10.260.40">
    <property type="entry name" value="lambda repressor-like DNA-binding domains"/>
    <property type="match status" value="1"/>
</dbReference>
<accession>A0ABU1VVZ8</accession>
<organism evidence="1 2">
    <name type="scientific">Rheinheimera soli</name>
    <dbReference type="NCBI Taxonomy" id="443616"/>
    <lineage>
        <taxon>Bacteria</taxon>
        <taxon>Pseudomonadati</taxon>
        <taxon>Pseudomonadota</taxon>
        <taxon>Gammaproteobacteria</taxon>
        <taxon>Chromatiales</taxon>
        <taxon>Chromatiaceae</taxon>
        <taxon>Rheinheimera</taxon>
    </lineage>
</organism>
<dbReference type="Proteomes" id="UP001257909">
    <property type="component" value="Unassembled WGS sequence"/>
</dbReference>
<dbReference type="RefSeq" id="WP_310274535.1">
    <property type="nucleotide sequence ID" value="NZ_JAVDWR010000001.1"/>
</dbReference>
<evidence type="ECO:0000313" key="1">
    <source>
        <dbReference type="EMBL" id="MDR7119745.1"/>
    </source>
</evidence>
<comment type="caution">
    <text evidence="1">The sequence shown here is derived from an EMBL/GenBank/DDBJ whole genome shotgun (WGS) entry which is preliminary data.</text>
</comment>
<protein>
    <recommendedName>
        <fullName evidence="3">XRE family transcriptional regulator</fullName>
    </recommendedName>
</protein>
<name>A0ABU1VVZ8_9GAMM</name>
<dbReference type="SUPFAM" id="SSF47413">
    <property type="entry name" value="lambda repressor-like DNA-binding domains"/>
    <property type="match status" value="1"/>
</dbReference>